<evidence type="ECO:0000313" key="1">
    <source>
        <dbReference type="EMBL" id="RXG84551.1"/>
    </source>
</evidence>
<accession>A0ABY0D9P2</accession>
<dbReference type="Proteomes" id="UP000289946">
    <property type="component" value="Unassembled WGS sequence"/>
</dbReference>
<name>A0ABY0D9P2_9BRAD</name>
<organism evidence="1 2">
    <name type="scientific">Bradyrhizobium zhanjiangense</name>
    <dbReference type="NCBI Taxonomy" id="1325107"/>
    <lineage>
        <taxon>Bacteria</taxon>
        <taxon>Pseudomonadati</taxon>
        <taxon>Pseudomonadota</taxon>
        <taxon>Alphaproteobacteria</taxon>
        <taxon>Hyphomicrobiales</taxon>
        <taxon>Nitrobacteraceae</taxon>
        <taxon>Bradyrhizobium</taxon>
    </lineage>
</organism>
<evidence type="ECO:0000313" key="2">
    <source>
        <dbReference type="Proteomes" id="UP000289946"/>
    </source>
</evidence>
<keyword evidence="2" id="KW-1185">Reference proteome</keyword>
<comment type="caution">
    <text evidence="1">The sequence shown here is derived from an EMBL/GenBank/DDBJ whole genome shotgun (WGS) entry which is preliminary data.</text>
</comment>
<sequence length="145" mass="16207">MINRRLWLCLLPWAPSKSSVRALSRKRLRLIESLDSKHESRLLKEAIAADWRPWFIGSGKGGSGACAAATTARVACSATLELEPRVRRDQVPRAIRTFMQETLSAWGGKLAAVKLADWAAADPDREKLFRRRAASALFDPFEAPY</sequence>
<dbReference type="EMBL" id="RDRA01000059">
    <property type="protein sequence ID" value="RXG84551.1"/>
    <property type="molecule type" value="Genomic_DNA"/>
</dbReference>
<reference evidence="1 2" key="1">
    <citation type="submission" date="2018-10" db="EMBL/GenBank/DDBJ databases">
        <title>Bradyrhizobium sp. nov., isolated from effective nodules of peanut in China.</title>
        <authorList>
            <person name="Li Y."/>
        </authorList>
    </citation>
    <scope>NUCLEOTIDE SEQUENCE [LARGE SCALE GENOMIC DNA]</scope>
    <source>
        <strain evidence="1 2">CCBAU 51781</strain>
    </source>
</reference>
<proteinExistence type="predicted"/>
<gene>
    <name evidence="1" type="ORF">EAS62_39695</name>
</gene>
<protein>
    <submittedName>
        <fullName evidence="1">Uncharacterized protein</fullName>
    </submittedName>
</protein>